<sequence length="135" mass="15511">MSLHHEFIIAKFHTKVAITVGRLGQYCGEELAPHIGRFIRPCCYSLRNIKDNAEKESAFIGLCNMINLNPVGVLNDFIFWCDAIASWSQPTDTLRQLFANILQSFKLQVGDVNWTNFIQQLPPPLRERLALFYQI</sequence>
<organism evidence="1 2">
    <name type="scientific">Caenorhabditis japonica</name>
    <dbReference type="NCBI Taxonomy" id="281687"/>
    <lineage>
        <taxon>Eukaryota</taxon>
        <taxon>Metazoa</taxon>
        <taxon>Ecdysozoa</taxon>
        <taxon>Nematoda</taxon>
        <taxon>Chromadorea</taxon>
        <taxon>Rhabditida</taxon>
        <taxon>Rhabditina</taxon>
        <taxon>Rhabditomorpha</taxon>
        <taxon>Rhabditoidea</taxon>
        <taxon>Rhabditidae</taxon>
        <taxon>Peloderinae</taxon>
        <taxon>Caenorhabditis</taxon>
    </lineage>
</organism>
<evidence type="ECO:0000313" key="1">
    <source>
        <dbReference type="EnsemblMetazoa" id="CJA40779.1"/>
    </source>
</evidence>
<reference evidence="2" key="1">
    <citation type="submission" date="2010-08" db="EMBL/GenBank/DDBJ databases">
        <authorList>
            <consortium name="Caenorhabditis japonica Sequencing Consortium"/>
            <person name="Wilson R.K."/>
        </authorList>
    </citation>
    <scope>NUCLEOTIDE SEQUENCE [LARGE SCALE GENOMIC DNA]</scope>
    <source>
        <strain evidence="2">DF5081</strain>
    </source>
</reference>
<evidence type="ECO:0000313" key="2">
    <source>
        <dbReference type="Proteomes" id="UP000005237"/>
    </source>
</evidence>
<proteinExistence type="predicted"/>
<dbReference type="Gene3D" id="1.25.10.10">
    <property type="entry name" value="Leucine-rich Repeat Variant"/>
    <property type="match status" value="1"/>
</dbReference>
<accession>A0A8R1ITS7</accession>
<keyword evidence="2" id="KW-1185">Reference proteome</keyword>
<dbReference type="SUPFAM" id="SSF48371">
    <property type="entry name" value="ARM repeat"/>
    <property type="match status" value="1"/>
</dbReference>
<reference evidence="1" key="2">
    <citation type="submission" date="2022-06" db="UniProtKB">
        <authorList>
            <consortium name="EnsemblMetazoa"/>
        </authorList>
    </citation>
    <scope>IDENTIFICATION</scope>
    <source>
        <strain evidence="1">DF5081</strain>
    </source>
</reference>
<dbReference type="AlphaFoldDB" id="A0A8R1ITS7"/>
<dbReference type="InterPro" id="IPR016024">
    <property type="entry name" value="ARM-type_fold"/>
</dbReference>
<name>A0A8R1ITS7_CAEJA</name>
<dbReference type="EnsemblMetazoa" id="CJA40779.1">
    <property type="protein sequence ID" value="CJA40779.1"/>
    <property type="gene ID" value="WBGene00216627"/>
</dbReference>
<dbReference type="Proteomes" id="UP000005237">
    <property type="component" value="Unassembled WGS sequence"/>
</dbReference>
<dbReference type="InterPro" id="IPR011989">
    <property type="entry name" value="ARM-like"/>
</dbReference>
<protein>
    <submittedName>
        <fullName evidence="1">Uncharacterized protein</fullName>
    </submittedName>
</protein>